<evidence type="ECO:0000313" key="4">
    <source>
        <dbReference type="Proteomes" id="UP000234331"/>
    </source>
</evidence>
<dbReference type="Proteomes" id="UP000234331">
    <property type="component" value="Unassembled WGS sequence"/>
</dbReference>
<keyword evidence="4" id="KW-1185">Reference proteome</keyword>
<feature type="region of interest" description="Disordered" evidence="1">
    <location>
        <begin position="30"/>
        <end position="68"/>
    </location>
</feature>
<name>A0A2I2KIW4_9ACTN</name>
<feature type="compositionally biased region" description="Low complexity" evidence="1">
    <location>
        <begin position="55"/>
        <end position="66"/>
    </location>
</feature>
<evidence type="ECO:0000256" key="2">
    <source>
        <dbReference type="SAM" id="SignalP"/>
    </source>
</evidence>
<sequence length="177" mass="18710">MNRKVLRRGLAVAASGMALAGIVAAGQPAGAATAKDGPAPTHATSLPDPAPSLGTRSTTASTPSARNAGGVGVRHLDGACNVGDLCLWWGYNYYGSHADFYWADNNLNNDYFNSPGGGQGQRVGNNARSYANYDHYLTARAFTNTNYTGASVNLYPWTGNNFPGGFADNVESFYWTF</sequence>
<accession>A0A2I2KIW4</accession>
<evidence type="ECO:0000313" key="3">
    <source>
        <dbReference type="EMBL" id="SNQ45603.1"/>
    </source>
</evidence>
<dbReference type="RefSeq" id="WP_101829751.1">
    <property type="nucleotide sequence ID" value="NZ_FZMO01000007.1"/>
</dbReference>
<dbReference type="Pfam" id="PF03995">
    <property type="entry name" value="Inhibitor_I36"/>
    <property type="match status" value="1"/>
</dbReference>
<organism evidence="3 4">
    <name type="scientific">Frankia canadensis</name>
    <dbReference type="NCBI Taxonomy" id="1836972"/>
    <lineage>
        <taxon>Bacteria</taxon>
        <taxon>Bacillati</taxon>
        <taxon>Actinomycetota</taxon>
        <taxon>Actinomycetes</taxon>
        <taxon>Frankiales</taxon>
        <taxon>Frankiaceae</taxon>
        <taxon>Frankia</taxon>
    </lineage>
</organism>
<proteinExistence type="predicted"/>
<feature type="signal peptide" evidence="2">
    <location>
        <begin position="1"/>
        <end position="20"/>
    </location>
</feature>
<gene>
    <name evidence="3" type="ORF">FRACA_1040008</name>
</gene>
<reference evidence="3 4" key="1">
    <citation type="submission" date="2017-06" db="EMBL/GenBank/DDBJ databases">
        <authorList>
            <person name="Kim H.J."/>
            <person name="Triplett B.A."/>
        </authorList>
    </citation>
    <scope>NUCLEOTIDE SEQUENCE [LARGE SCALE GENOMIC DNA]</scope>
    <source>
        <strain evidence="3">FRACA_ARgP5</strain>
    </source>
</reference>
<evidence type="ECO:0008006" key="5">
    <source>
        <dbReference type="Google" id="ProtNLM"/>
    </source>
</evidence>
<dbReference type="AlphaFoldDB" id="A0A2I2KIW4"/>
<keyword evidence="2" id="KW-0732">Signal</keyword>
<protein>
    <recommendedName>
        <fullName evidence="5">Peptidase inhibitor family I36</fullName>
    </recommendedName>
</protein>
<dbReference type="EMBL" id="FZMO01000007">
    <property type="protein sequence ID" value="SNQ45603.1"/>
    <property type="molecule type" value="Genomic_DNA"/>
</dbReference>
<dbReference type="OrthoDB" id="2677885at2"/>
<evidence type="ECO:0000256" key="1">
    <source>
        <dbReference type="SAM" id="MobiDB-lite"/>
    </source>
</evidence>
<feature type="chain" id="PRO_5038420189" description="Peptidase inhibitor family I36" evidence="2">
    <location>
        <begin position="21"/>
        <end position="177"/>
    </location>
</feature>